<dbReference type="Proteomes" id="UP001275664">
    <property type="component" value="Unassembled WGS sequence"/>
</dbReference>
<comment type="caution">
    <text evidence="2">The sequence shown here is derived from an EMBL/GenBank/DDBJ whole genome shotgun (WGS) entry which is preliminary data.</text>
</comment>
<evidence type="ECO:0000313" key="2">
    <source>
        <dbReference type="EMBL" id="MDX6041272.1"/>
    </source>
</evidence>
<keyword evidence="1" id="KW-0472">Membrane</keyword>
<dbReference type="EMBL" id="JAWXRD010000031">
    <property type="protein sequence ID" value="MDX6041272.1"/>
    <property type="molecule type" value="Genomic_DNA"/>
</dbReference>
<keyword evidence="1" id="KW-0812">Transmembrane</keyword>
<sequence length="433" mass="47219">MKQQTTWTLQSGSVWLVAGLSWQYLPLRGHRGMRLRAKEADATHWAELLTDDGRSQGTLLGTVALTDKTVMKRGRHSLVSLALTALPSLPAESYGVFALPSGQYWFVAVSNGMLSPFGDIVGDEHFIRTAVSNFLHISPPPTEGWTVFAPPGFFPGLQTEEKTLSALTGSKAGLRRARLHKTHNKQALWMWGAAAVAIVGGYLLVTAWQQHQEAARVAAAQSALLARQHQEGSIPADSLKPWAKHPRFPVMLSACSTVWKAAQISIAGWIFNNATCDADGKIALHYTLPSGGTVGDFAARLPVIYGPDIQPEFNIPGRADDAAFTLAVPLSAPSGPESLLPGNLQIQHLTSYAQRINAQLRISELDTNTQLSQGSVQNLPWRTFSFTFITDIPPDRLFAPTRFNSSGIRASRIMTALKDNRLEYTIEGLLYAN</sequence>
<accession>A0ABU4QQW3</accession>
<keyword evidence="3" id="KW-1185">Reference proteome</keyword>
<evidence type="ECO:0000313" key="3">
    <source>
        <dbReference type="Proteomes" id="UP001275664"/>
    </source>
</evidence>
<organism evidence="2 3">
    <name type="scientific">Scandinavium lactucae</name>
    <dbReference type="NCBI Taxonomy" id="3095028"/>
    <lineage>
        <taxon>Bacteria</taxon>
        <taxon>Pseudomonadati</taxon>
        <taxon>Pseudomonadota</taxon>
        <taxon>Gammaproteobacteria</taxon>
        <taxon>Enterobacterales</taxon>
        <taxon>Enterobacteriaceae</taxon>
        <taxon>Scandinavium</taxon>
    </lineage>
</organism>
<feature type="transmembrane region" description="Helical" evidence="1">
    <location>
        <begin position="188"/>
        <end position="208"/>
    </location>
</feature>
<evidence type="ECO:0000256" key="1">
    <source>
        <dbReference type="SAM" id="Phobius"/>
    </source>
</evidence>
<reference evidence="2 3" key="1">
    <citation type="submission" date="2023-11" db="EMBL/GenBank/DDBJ databases">
        <title>Scandinavium wanjuensis sp. nov., isolated from lettuce South Korea.</title>
        <authorList>
            <person name="Park J."/>
            <person name="Park S."/>
            <person name="Oh K.K."/>
            <person name="Cho G.S."/>
            <person name="Franz C.M.A.P."/>
        </authorList>
    </citation>
    <scope>NUCLEOTIDE SEQUENCE [LARGE SCALE GENOMIC DNA]</scope>
    <source>
        <strain evidence="2 3">V105_6</strain>
    </source>
</reference>
<gene>
    <name evidence="2" type="primary">pilO2</name>
    <name evidence="2" type="ORF">SIK69_13850</name>
</gene>
<proteinExistence type="predicted"/>
<dbReference type="Pfam" id="PF06864">
    <property type="entry name" value="PAP_PilO"/>
    <property type="match status" value="1"/>
</dbReference>
<protein>
    <submittedName>
        <fullName evidence="2">Type 4b pilus protein PilO2</fullName>
    </submittedName>
</protein>
<name>A0ABU4QQW3_9ENTR</name>
<dbReference type="RefSeq" id="WP_319786354.1">
    <property type="nucleotide sequence ID" value="NZ_JAWXRD010000031.1"/>
</dbReference>
<dbReference type="InterPro" id="IPR009663">
    <property type="entry name" value="PAP_PilO"/>
</dbReference>
<keyword evidence="1" id="KW-1133">Transmembrane helix</keyword>